<dbReference type="InterPro" id="IPR005467">
    <property type="entry name" value="His_kinase_dom"/>
</dbReference>
<evidence type="ECO:0000259" key="12">
    <source>
        <dbReference type="PROSITE" id="PS50110"/>
    </source>
</evidence>
<dbReference type="Pfam" id="PF02518">
    <property type="entry name" value="HATPase_c"/>
    <property type="match status" value="1"/>
</dbReference>
<evidence type="ECO:0000256" key="7">
    <source>
        <dbReference type="ARBA" id="ARBA00022840"/>
    </source>
</evidence>
<dbReference type="PANTHER" id="PTHR43065:SF10">
    <property type="entry name" value="PEROXIDE STRESS-ACTIVATED HISTIDINE KINASE MAK3"/>
    <property type="match status" value="1"/>
</dbReference>
<keyword evidence="8" id="KW-0902">Two-component regulatory system</keyword>
<feature type="transmembrane region" description="Helical" evidence="10">
    <location>
        <begin position="36"/>
        <end position="53"/>
    </location>
</feature>
<dbReference type="AlphaFoldDB" id="A0A7C5DCI1"/>
<comment type="caution">
    <text evidence="9">Lacks conserved residue(s) required for the propagation of feature annotation.</text>
</comment>
<keyword evidence="10" id="KW-0812">Transmembrane</keyword>
<keyword evidence="3" id="KW-0597">Phosphoprotein</keyword>
<evidence type="ECO:0000256" key="10">
    <source>
        <dbReference type="SAM" id="Phobius"/>
    </source>
</evidence>
<evidence type="ECO:0000256" key="1">
    <source>
        <dbReference type="ARBA" id="ARBA00000085"/>
    </source>
</evidence>
<feature type="transmembrane region" description="Helical" evidence="10">
    <location>
        <begin position="7"/>
        <end position="24"/>
    </location>
</feature>
<dbReference type="PROSITE" id="PS50110">
    <property type="entry name" value="RESPONSE_REGULATORY"/>
    <property type="match status" value="2"/>
</dbReference>
<dbReference type="SUPFAM" id="SSF52172">
    <property type="entry name" value="CheY-like"/>
    <property type="match status" value="1"/>
</dbReference>
<dbReference type="Proteomes" id="UP000886059">
    <property type="component" value="Unassembled WGS sequence"/>
</dbReference>
<evidence type="ECO:0000256" key="4">
    <source>
        <dbReference type="ARBA" id="ARBA00022679"/>
    </source>
</evidence>
<evidence type="ECO:0000256" key="9">
    <source>
        <dbReference type="PROSITE-ProRule" id="PRU00169"/>
    </source>
</evidence>
<dbReference type="InterPro" id="IPR011006">
    <property type="entry name" value="CheY-like_superfamily"/>
</dbReference>
<feature type="domain" description="Histidine kinase" evidence="11">
    <location>
        <begin position="189"/>
        <end position="415"/>
    </location>
</feature>
<comment type="catalytic activity">
    <reaction evidence="1">
        <text>ATP + protein L-histidine = ADP + protein N-phospho-L-histidine.</text>
        <dbReference type="EC" id="2.7.13.3"/>
    </reaction>
</comment>
<dbReference type="PRINTS" id="PR00344">
    <property type="entry name" value="BCTRLSENSOR"/>
</dbReference>
<dbReference type="SUPFAM" id="SSF47384">
    <property type="entry name" value="Homodimeric domain of signal transducing histidine kinase"/>
    <property type="match status" value="1"/>
</dbReference>
<keyword evidence="4" id="KW-0808">Transferase</keyword>
<dbReference type="SMART" id="SM00387">
    <property type="entry name" value="HATPase_c"/>
    <property type="match status" value="1"/>
</dbReference>
<name>A0A7C5DCI1_9CHLB</name>
<feature type="transmembrane region" description="Helical" evidence="10">
    <location>
        <begin position="143"/>
        <end position="165"/>
    </location>
</feature>
<protein>
    <recommendedName>
        <fullName evidence="2">histidine kinase</fullName>
        <ecNumber evidence="2">2.7.13.3</ecNumber>
    </recommendedName>
</protein>
<evidence type="ECO:0000259" key="11">
    <source>
        <dbReference type="PROSITE" id="PS50109"/>
    </source>
</evidence>
<keyword evidence="6 13" id="KW-0418">Kinase</keyword>
<evidence type="ECO:0000256" key="2">
    <source>
        <dbReference type="ARBA" id="ARBA00012438"/>
    </source>
</evidence>
<dbReference type="PANTHER" id="PTHR43065">
    <property type="entry name" value="SENSOR HISTIDINE KINASE"/>
    <property type="match status" value="1"/>
</dbReference>
<feature type="transmembrane region" description="Helical" evidence="10">
    <location>
        <begin position="91"/>
        <end position="107"/>
    </location>
</feature>
<keyword evidence="10" id="KW-1133">Transmembrane helix</keyword>
<sequence length="597" mass="67647">MVSRANTLIAGLLGATAHFLFYFVFKYAYHLPYENIWLRMIAAMLCISVMFMHRLPKSFHPYAPYYWHFTLIFSLPFVFTVNLLMNNFNELWLYWEIFMVFVLMMFVPNWIMFLIDLFLGIAAAIVFFLLASPPIHLHPTFNIQLYAIVIIFSIMAGYIFSFANWKSMKILEQQKTEEKFRALEALAGGIAHEMRNPLTQIRHNLEEITKELIARPCVDEQKSATENPDKTIIKRIKQAQLAVNRGLHVIDLTLSNFRKDELSIKDLTCLSATAMTRKAIDEYGYASEEEKKMITLEPGDDFIFLGEEDNYTLVLYNLMVNALDFLRSIPDGHLRIRLEKGDTINRVYVRDNGPGIQPEVLPRIFDSFFTSGKKGGNGLGLAFCKRVMSSFNGDITCNSELGKYTEFVLQFPVVDPELIKSHESKLYAEYGSFFTGKRLLIACQNTQNRSTLQNLLAPLKVEITVVLDGKAALDALAKNHFDLLLGEPGLPVFNLEALIEKLRTTEKELPVIACIAASQTGSNGSQTCDGVLFLPTSLQEFLGTLKLTLETSKSSLKNSLSGKTVLVVDDLDFNRKLIKTMLNKLNVRILEGANGLE</sequence>
<evidence type="ECO:0000256" key="8">
    <source>
        <dbReference type="ARBA" id="ARBA00023012"/>
    </source>
</evidence>
<dbReference type="InterPro" id="IPR036097">
    <property type="entry name" value="HisK_dim/P_sf"/>
</dbReference>
<proteinExistence type="predicted"/>
<feature type="transmembrane region" description="Helical" evidence="10">
    <location>
        <begin position="65"/>
        <end position="85"/>
    </location>
</feature>
<dbReference type="PROSITE" id="PS50109">
    <property type="entry name" value="HIS_KIN"/>
    <property type="match status" value="1"/>
</dbReference>
<dbReference type="CDD" id="cd00082">
    <property type="entry name" value="HisKA"/>
    <property type="match status" value="1"/>
</dbReference>
<dbReference type="EC" id="2.7.13.3" evidence="2"/>
<keyword evidence="10" id="KW-0472">Membrane</keyword>
<dbReference type="CDD" id="cd00156">
    <property type="entry name" value="REC"/>
    <property type="match status" value="1"/>
</dbReference>
<dbReference type="InterPro" id="IPR003661">
    <property type="entry name" value="HisK_dim/P_dom"/>
</dbReference>
<dbReference type="SUPFAM" id="SSF55874">
    <property type="entry name" value="ATPase domain of HSP90 chaperone/DNA topoisomerase II/histidine kinase"/>
    <property type="match status" value="1"/>
</dbReference>
<keyword evidence="7" id="KW-0067">ATP-binding</keyword>
<feature type="non-terminal residue" evidence="13">
    <location>
        <position position="597"/>
    </location>
</feature>
<dbReference type="GO" id="GO:0005524">
    <property type="term" value="F:ATP binding"/>
    <property type="evidence" value="ECO:0007669"/>
    <property type="project" value="UniProtKB-KW"/>
</dbReference>
<feature type="transmembrane region" description="Helical" evidence="10">
    <location>
        <begin position="114"/>
        <end position="131"/>
    </location>
</feature>
<dbReference type="InterPro" id="IPR001789">
    <property type="entry name" value="Sig_transdc_resp-reg_receiver"/>
</dbReference>
<reference evidence="13" key="1">
    <citation type="journal article" date="2020" name="mSystems">
        <title>Genome- and Community-Level Interaction Insights into Carbon Utilization and Element Cycling Functions of Hydrothermarchaeota in Hydrothermal Sediment.</title>
        <authorList>
            <person name="Zhou Z."/>
            <person name="Liu Y."/>
            <person name="Xu W."/>
            <person name="Pan J."/>
            <person name="Luo Z.H."/>
            <person name="Li M."/>
        </authorList>
    </citation>
    <scope>NUCLEOTIDE SEQUENCE [LARGE SCALE GENOMIC DNA]</scope>
    <source>
        <strain evidence="13">HyVt-628</strain>
    </source>
</reference>
<dbReference type="Gene3D" id="1.10.287.130">
    <property type="match status" value="1"/>
</dbReference>
<organism evidence="13">
    <name type="scientific">Chlorobaculum parvum</name>
    <dbReference type="NCBI Taxonomy" id="274539"/>
    <lineage>
        <taxon>Bacteria</taxon>
        <taxon>Pseudomonadati</taxon>
        <taxon>Chlorobiota</taxon>
        <taxon>Chlorobiia</taxon>
        <taxon>Chlorobiales</taxon>
        <taxon>Chlorobiaceae</taxon>
        <taxon>Chlorobaculum</taxon>
    </lineage>
</organism>
<feature type="domain" description="Response regulatory" evidence="12">
    <location>
        <begin position="438"/>
        <end position="549"/>
    </location>
</feature>
<evidence type="ECO:0000256" key="3">
    <source>
        <dbReference type="ARBA" id="ARBA00022553"/>
    </source>
</evidence>
<feature type="domain" description="Response regulatory" evidence="12">
    <location>
        <begin position="564"/>
        <end position="597"/>
    </location>
</feature>
<evidence type="ECO:0000313" key="13">
    <source>
        <dbReference type="EMBL" id="HHE08145.1"/>
    </source>
</evidence>
<dbReference type="Gene3D" id="3.40.50.2300">
    <property type="match status" value="2"/>
</dbReference>
<dbReference type="InterPro" id="IPR036890">
    <property type="entry name" value="HATPase_C_sf"/>
</dbReference>
<comment type="caution">
    <text evidence="13">The sequence shown here is derived from an EMBL/GenBank/DDBJ whole genome shotgun (WGS) entry which is preliminary data.</text>
</comment>
<dbReference type="EMBL" id="DRSK01000261">
    <property type="protein sequence ID" value="HHE08145.1"/>
    <property type="molecule type" value="Genomic_DNA"/>
</dbReference>
<evidence type="ECO:0000256" key="6">
    <source>
        <dbReference type="ARBA" id="ARBA00022777"/>
    </source>
</evidence>
<dbReference type="InterPro" id="IPR004358">
    <property type="entry name" value="Sig_transdc_His_kin-like_C"/>
</dbReference>
<keyword evidence="5" id="KW-0547">Nucleotide-binding</keyword>
<dbReference type="InterPro" id="IPR003594">
    <property type="entry name" value="HATPase_dom"/>
</dbReference>
<accession>A0A7C5DCI1</accession>
<dbReference type="Gene3D" id="3.30.565.10">
    <property type="entry name" value="Histidine kinase-like ATPase, C-terminal domain"/>
    <property type="match status" value="1"/>
</dbReference>
<evidence type="ECO:0000256" key="5">
    <source>
        <dbReference type="ARBA" id="ARBA00022741"/>
    </source>
</evidence>
<dbReference type="GO" id="GO:0000155">
    <property type="term" value="F:phosphorelay sensor kinase activity"/>
    <property type="evidence" value="ECO:0007669"/>
    <property type="project" value="InterPro"/>
</dbReference>
<gene>
    <name evidence="13" type="ORF">ENL01_04655</name>
</gene>